<dbReference type="InterPro" id="IPR049326">
    <property type="entry name" value="Rhodopsin_dom_fungi"/>
</dbReference>
<dbReference type="Pfam" id="PF20684">
    <property type="entry name" value="Fung_rhodopsin"/>
    <property type="match status" value="1"/>
</dbReference>
<comment type="caution">
    <text evidence="9">The sequence shown here is derived from an EMBL/GenBank/DDBJ whole genome shotgun (WGS) entry which is preliminary data.</text>
</comment>
<feature type="region of interest" description="Disordered" evidence="6">
    <location>
        <begin position="298"/>
        <end position="337"/>
    </location>
</feature>
<gene>
    <name evidence="9" type="ORF">PMIN01_10105</name>
</gene>
<protein>
    <recommendedName>
        <fullName evidence="8">Rhodopsin domain-containing protein</fullName>
    </recommendedName>
</protein>
<evidence type="ECO:0000256" key="2">
    <source>
        <dbReference type="ARBA" id="ARBA00022692"/>
    </source>
</evidence>
<evidence type="ECO:0000313" key="9">
    <source>
        <dbReference type="EMBL" id="KAF9732176.1"/>
    </source>
</evidence>
<comment type="subcellular location">
    <subcellularLocation>
        <location evidence="1">Membrane</location>
        <topology evidence="1">Multi-pass membrane protein</topology>
    </subcellularLocation>
</comment>
<evidence type="ECO:0000256" key="4">
    <source>
        <dbReference type="ARBA" id="ARBA00023136"/>
    </source>
</evidence>
<feature type="transmembrane region" description="Helical" evidence="7">
    <location>
        <begin position="27"/>
        <end position="48"/>
    </location>
</feature>
<feature type="domain" description="Rhodopsin" evidence="8">
    <location>
        <begin position="44"/>
        <end position="285"/>
    </location>
</feature>
<name>A0A9P6KMY2_9PLEO</name>
<keyword evidence="10" id="KW-1185">Reference proteome</keyword>
<dbReference type="Proteomes" id="UP000756921">
    <property type="component" value="Unassembled WGS sequence"/>
</dbReference>
<organism evidence="9 10">
    <name type="scientific">Paraphaeosphaeria minitans</name>
    <dbReference type="NCBI Taxonomy" id="565426"/>
    <lineage>
        <taxon>Eukaryota</taxon>
        <taxon>Fungi</taxon>
        <taxon>Dikarya</taxon>
        <taxon>Ascomycota</taxon>
        <taxon>Pezizomycotina</taxon>
        <taxon>Dothideomycetes</taxon>
        <taxon>Pleosporomycetidae</taxon>
        <taxon>Pleosporales</taxon>
        <taxon>Massarineae</taxon>
        <taxon>Didymosphaeriaceae</taxon>
        <taxon>Paraphaeosphaeria</taxon>
    </lineage>
</organism>
<dbReference type="GO" id="GO:0016020">
    <property type="term" value="C:membrane"/>
    <property type="evidence" value="ECO:0007669"/>
    <property type="project" value="UniProtKB-SubCell"/>
</dbReference>
<dbReference type="PANTHER" id="PTHR33048:SF47">
    <property type="entry name" value="INTEGRAL MEMBRANE PROTEIN-RELATED"/>
    <property type="match status" value="1"/>
</dbReference>
<evidence type="ECO:0000256" key="3">
    <source>
        <dbReference type="ARBA" id="ARBA00022989"/>
    </source>
</evidence>
<dbReference type="AlphaFoldDB" id="A0A9P6KMY2"/>
<evidence type="ECO:0000313" key="10">
    <source>
        <dbReference type="Proteomes" id="UP000756921"/>
    </source>
</evidence>
<feature type="transmembrane region" description="Helical" evidence="7">
    <location>
        <begin position="185"/>
        <end position="208"/>
    </location>
</feature>
<evidence type="ECO:0000259" key="8">
    <source>
        <dbReference type="Pfam" id="PF20684"/>
    </source>
</evidence>
<evidence type="ECO:0000256" key="7">
    <source>
        <dbReference type="SAM" id="Phobius"/>
    </source>
</evidence>
<feature type="transmembrane region" description="Helical" evidence="7">
    <location>
        <begin position="100"/>
        <end position="124"/>
    </location>
</feature>
<keyword evidence="3 7" id="KW-1133">Transmembrane helix</keyword>
<dbReference type="InterPro" id="IPR052337">
    <property type="entry name" value="SAT4-like"/>
</dbReference>
<accession>A0A9P6KMY2</accession>
<evidence type="ECO:0000256" key="6">
    <source>
        <dbReference type="SAM" id="MobiDB-lite"/>
    </source>
</evidence>
<evidence type="ECO:0000256" key="1">
    <source>
        <dbReference type="ARBA" id="ARBA00004141"/>
    </source>
</evidence>
<comment type="similarity">
    <text evidence="5">Belongs to the SAT4 family.</text>
</comment>
<keyword evidence="4 7" id="KW-0472">Membrane</keyword>
<dbReference type="EMBL" id="WJXW01000011">
    <property type="protein sequence ID" value="KAF9732176.1"/>
    <property type="molecule type" value="Genomic_DNA"/>
</dbReference>
<dbReference type="OrthoDB" id="5283415at2759"/>
<dbReference type="PANTHER" id="PTHR33048">
    <property type="entry name" value="PTH11-LIKE INTEGRAL MEMBRANE PROTEIN (AFU_ORTHOLOGUE AFUA_5G11245)"/>
    <property type="match status" value="1"/>
</dbReference>
<reference evidence="9" key="1">
    <citation type="journal article" date="2020" name="Mol. Plant Microbe Interact.">
        <title>Genome Sequence of the Biocontrol Agent Coniothyrium minitans strain Conio (IMI 134523).</title>
        <authorList>
            <person name="Patel D."/>
            <person name="Shittu T.A."/>
            <person name="Baroncelli R."/>
            <person name="Muthumeenakshi S."/>
            <person name="Osborne T.H."/>
            <person name="Janganan T.K."/>
            <person name="Sreenivasaprasad S."/>
        </authorList>
    </citation>
    <scope>NUCLEOTIDE SEQUENCE</scope>
    <source>
        <strain evidence="9">Conio</strain>
    </source>
</reference>
<evidence type="ECO:0000256" key="5">
    <source>
        <dbReference type="ARBA" id="ARBA00038359"/>
    </source>
</evidence>
<feature type="transmembrane region" description="Helical" evidence="7">
    <location>
        <begin position="136"/>
        <end position="165"/>
    </location>
</feature>
<feature type="transmembrane region" description="Helical" evidence="7">
    <location>
        <begin position="60"/>
        <end position="80"/>
    </location>
</feature>
<sequence>MHVGVRQALYTRAVSIQASTYNKVPSYLAIAATLVSFALLIFLLRVYTRTRLLRFFAIDDWLMLGAAVGLIVALAVLVHVDLSGQQDDYTIGDTRNKGLFLWIFEICSILSIVLVKTSAACLLLRTVKTVVYTRLLHIIAAIVASTGFVWFATVLLQCVPVRAAWDSERRADARCMQYDIFSDLIVSYNSIDAATNLVFAILPMSAFWSSHHTIRSKLSLLSRVTVTALGLISTAAASIRIAKLYHLRNTTFPFTHAATICICSVVEMTAGMAAACLPTLKPLFATVSDFFSNLSPTRRSSSDKHSHRHHDADSPPPSPYPRSYSTPTFLSLPRPKPARFHDHTSDLDFDLFEAPSTTRSRANSRTPSNLTVLTTFTNLTSTFTVPPFDRDLATARPRTCSKAMSEVERPAELVVGAAKGGYAVSVTSGETCEGSEEEKTVRRMGSDESCGAVVGGIMRTTEVRVS</sequence>
<proteinExistence type="inferred from homology"/>
<keyword evidence="2 7" id="KW-0812">Transmembrane</keyword>
<feature type="transmembrane region" description="Helical" evidence="7">
    <location>
        <begin position="220"/>
        <end position="242"/>
    </location>
</feature>